<protein>
    <submittedName>
        <fullName evidence="1">Uncharacterized protein</fullName>
    </submittedName>
</protein>
<evidence type="ECO:0000313" key="1">
    <source>
        <dbReference type="EMBL" id="MFC5524188.1"/>
    </source>
</evidence>
<dbReference type="Proteomes" id="UP001596114">
    <property type="component" value="Unassembled WGS sequence"/>
</dbReference>
<sequence>MTDITYWHAHCIFLLTNQEGFAMDMNFDFQPVYPRHDLLVEIGQVEMAIDGLSEREDVERGALQPDLESRMESLLEALDHLAV</sequence>
<keyword evidence="2" id="KW-1185">Reference proteome</keyword>
<organism evidence="1 2">
    <name type="scientific">Rhodanobacter ginsengisoli</name>
    <dbReference type="NCBI Taxonomy" id="418646"/>
    <lineage>
        <taxon>Bacteria</taxon>
        <taxon>Pseudomonadati</taxon>
        <taxon>Pseudomonadota</taxon>
        <taxon>Gammaproteobacteria</taxon>
        <taxon>Lysobacterales</taxon>
        <taxon>Rhodanobacteraceae</taxon>
        <taxon>Rhodanobacter</taxon>
    </lineage>
</organism>
<proteinExistence type="predicted"/>
<name>A0ABW0QHD1_9GAMM</name>
<reference evidence="2" key="1">
    <citation type="journal article" date="2019" name="Int. J. Syst. Evol. Microbiol.">
        <title>The Global Catalogue of Microorganisms (GCM) 10K type strain sequencing project: providing services to taxonomists for standard genome sequencing and annotation.</title>
        <authorList>
            <consortium name="The Broad Institute Genomics Platform"/>
            <consortium name="The Broad Institute Genome Sequencing Center for Infectious Disease"/>
            <person name="Wu L."/>
            <person name="Ma J."/>
        </authorList>
    </citation>
    <scope>NUCLEOTIDE SEQUENCE [LARGE SCALE GENOMIC DNA]</scope>
    <source>
        <strain evidence="2">CGMCC 1.16619</strain>
    </source>
</reference>
<evidence type="ECO:0000313" key="2">
    <source>
        <dbReference type="Proteomes" id="UP001596114"/>
    </source>
</evidence>
<gene>
    <name evidence="1" type="ORF">ACFPPA_00380</name>
</gene>
<dbReference type="EMBL" id="JBHSNF010000001">
    <property type="protein sequence ID" value="MFC5524188.1"/>
    <property type="molecule type" value="Genomic_DNA"/>
</dbReference>
<accession>A0ABW0QHD1</accession>
<dbReference type="RefSeq" id="WP_377316157.1">
    <property type="nucleotide sequence ID" value="NZ_JBHSNF010000001.1"/>
</dbReference>
<comment type="caution">
    <text evidence="1">The sequence shown here is derived from an EMBL/GenBank/DDBJ whole genome shotgun (WGS) entry which is preliminary data.</text>
</comment>